<dbReference type="EMBL" id="KI517809">
    <property type="protein sequence ID" value="ESQ30596.1"/>
    <property type="molecule type" value="Genomic_DNA"/>
</dbReference>
<dbReference type="Gene3D" id="1.10.287.110">
    <property type="entry name" value="DnaJ domain"/>
    <property type="match status" value="1"/>
</dbReference>
<evidence type="ECO:0000313" key="3">
    <source>
        <dbReference type="Proteomes" id="UP000030689"/>
    </source>
</evidence>
<dbReference type="STRING" id="72664.V4MH18"/>
<evidence type="ECO:0000259" key="1">
    <source>
        <dbReference type="Pfam" id="PF00226"/>
    </source>
</evidence>
<dbReference type="Proteomes" id="UP000030689">
    <property type="component" value="Unassembled WGS sequence"/>
</dbReference>
<accession>V4MH18</accession>
<evidence type="ECO:0000313" key="2">
    <source>
        <dbReference type="EMBL" id="ESQ30596.1"/>
    </source>
</evidence>
<dbReference type="Gramene" id="ESQ30596">
    <property type="protein sequence ID" value="ESQ30596"/>
    <property type="gene ID" value="EUTSA_v10011988mg"/>
</dbReference>
<dbReference type="PANTHER" id="PTHR44137:SF32">
    <property type="entry name" value="DNAJ HEAT SHOCK AMINO-TERMINAL DOMAIN PROTEIN"/>
    <property type="match status" value="1"/>
</dbReference>
<dbReference type="PANTHER" id="PTHR44137">
    <property type="entry name" value="BNAC03G44070D PROTEIN"/>
    <property type="match status" value="1"/>
</dbReference>
<keyword evidence="3" id="KW-1185">Reference proteome</keyword>
<gene>
    <name evidence="2" type="ORF">EUTSA_v10011988mg</name>
</gene>
<dbReference type="CDD" id="cd06257">
    <property type="entry name" value="DnaJ"/>
    <property type="match status" value="1"/>
</dbReference>
<dbReference type="InterPro" id="IPR001623">
    <property type="entry name" value="DnaJ_domain"/>
</dbReference>
<dbReference type="AlphaFoldDB" id="V4MH18"/>
<protein>
    <recommendedName>
        <fullName evidence="1">J domain-containing protein</fullName>
    </recommendedName>
</protein>
<dbReference type="KEGG" id="eus:EUTSA_v10011988mg"/>
<reference evidence="2 3" key="1">
    <citation type="journal article" date="2013" name="Front. Plant Sci.">
        <title>The Reference Genome of the Halophytic Plant Eutrema salsugineum.</title>
        <authorList>
            <person name="Yang R."/>
            <person name="Jarvis D.E."/>
            <person name="Chen H."/>
            <person name="Beilstein M.A."/>
            <person name="Grimwood J."/>
            <person name="Jenkins J."/>
            <person name="Shu S."/>
            <person name="Prochnik S."/>
            <person name="Xin M."/>
            <person name="Ma C."/>
            <person name="Schmutz J."/>
            <person name="Wing R.A."/>
            <person name="Mitchell-Olds T."/>
            <person name="Schumaker K.S."/>
            <person name="Wang X."/>
        </authorList>
    </citation>
    <scope>NUCLEOTIDE SEQUENCE [LARGE SCALE GENOMIC DNA]</scope>
</reference>
<dbReference type="SUPFAM" id="SSF46565">
    <property type="entry name" value="Chaperone J-domain"/>
    <property type="match status" value="1"/>
</dbReference>
<organism evidence="2 3">
    <name type="scientific">Eutrema salsugineum</name>
    <name type="common">Saltwater cress</name>
    <name type="synonym">Sisymbrium salsugineum</name>
    <dbReference type="NCBI Taxonomy" id="72664"/>
    <lineage>
        <taxon>Eukaryota</taxon>
        <taxon>Viridiplantae</taxon>
        <taxon>Streptophyta</taxon>
        <taxon>Embryophyta</taxon>
        <taxon>Tracheophyta</taxon>
        <taxon>Spermatophyta</taxon>
        <taxon>Magnoliopsida</taxon>
        <taxon>eudicotyledons</taxon>
        <taxon>Gunneridae</taxon>
        <taxon>Pentapetalae</taxon>
        <taxon>rosids</taxon>
        <taxon>malvids</taxon>
        <taxon>Brassicales</taxon>
        <taxon>Brassicaceae</taxon>
        <taxon>Eutremeae</taxon>
        <taxon>Eutrema</taxon>
    </lineage>
</organism>
<dbReference type="Pfam" id="PF00226">
    <property type="entry name" value="DnaJ"/>
    <property type="match status" value="1"/>
</dbReference>
<name>V4MH18_EUTSA</name>
<dbReference type="InterPro" id="IPR036869">
    <property type="entry name" value="J_dom_sf"/>
</dbReference>
<proteinExistence type="predicted"/>
<feature type="domain" description="J" evidence="1">
    <location>
        <begin position="18"/>
        <end position="60"/>
    </location>
</feature>
<sequence length="82" mass="9680">MFISLHQTRTTEEEEESNWYGIISVDTLADYETVKKHYKKLAFLLHRDKNKFKGAGCAFSLRIAYVQKSKNRIDPRTNVNRE</sequence>